<evidence type="ECO:0000256" key="2">
    <source>
        <dbReference type="ARBA" id="ARBA00004496"/>
    </source>
</evidence>
<evidence type="ECO:0000256" key="6">
    <source>
        <dbReference type="ARBA" id="ARBA00022723"/>
    </source>
</evidence>
<dbReference type="InterPro" id="IPR052083">
    <property type="entry name" value="Aminoacylase-1_M20A"/>
</dbReference>
<evidence type="ECO:0000313" key="11">
    <source>
        <dbReference type="EMBL" id="KAG7299181.1"/>
    </source>
</evidence>
<dbReference type="EC" id="3.5.1.14" evidence="4"/>
<dbReference type="InterPro" id="IPR002933">
    <property type="entry name" value="Peptidase_M20"/>
</dbReference>
<dbReference type="EMBL" id="JAHIBW010000023">
    <property type="protein sequence ID" value="KAG7299181.1"/>
    <property type="molecule type" value="Genomic_DNA"/>
</dbReference>
<dbReference type="PIRSF" id="PIRSF036696">
    <property type="entry name" value="ACY-1"/>
    <property type="match status" value="1"/>
</dbReference>
<sequence>MALKRQPVSVSEWESDPAVNHLRDYLRIRTVQPDVNYDEAIKFLSSLAATSSIPYQVVLLGPHQKPMLLMTWEGTDPSLDSILLNSHMDVVPVFDDNWIHPPFDAFMDENGTIFARGVQDMKSVGIQYVEAIARLKTAGVRLKRTVHVSFVPDEEIGGEDGMLAFLDTEVYRRLRVGFGLDEGMASPGDDYLVFYAERSAWPLVVTSSGTSGHGSLLLNDTAGEKLRYVIDKFMDLREENKKKLESNPELTAGDVTTINLTQLGGGVQENVVPDQLTATFDIRLALSEYHREFEDMIARWCLEAGPNVTYHFVYKTPPVAPTALDRTNPYWGAFEAAAERMNLTLRQRVFPAGTDGGYLRGLGVPVLGFSPLTRTPVQLHQDNESLQAAVFVRGIEVYEKILEAVGNA</sequence>
<dbReference type="NCBIfam" id="TIGR01880">
    <property type="entry name" value="Ac-peptdase-euk"/>
    <property type="match status" value="1"/>
</dbReference>
<evidence type="ECO:0000256" key="5">
    <source>
        <dbReference type="ARBA" id="ARBA00022490"/>
    </source>
</evidence>
<reference evidence="11 12" key="1">
    <citation type="submission" date="2021-06" db="EMBL/GenBank/DDBJ databases">
        <title>A haploid diamondback moth (Plutella xylostella L.) genome assembly resolves 31 chromosomes and identifies a diamide resistance mutation.</title>
        <authorList>
            <person name="Ward C.M."/>
            <person name="Perry K.D."/>
            <person name="Baker G."/>
            <person name="Powis K."/>
            <person name="Heckel D.G."/>
            <person name="Baxter S.W."/>
        </authorList>
    </citation>
    <scope>NUCLEOTIDE SEQUENCE [LARGE SCALE GENOMIC DNA]</scope>
    <source>
        <strain evidence="11 12">LV</strain>
        <tissue evidence="11">Single pupa</tissue>
    </source>
</reference>
<evidence type="ECO:0000259" key="10">
    <source>
        <dbReference type="Pfam" id="PF07687"/>
    </source>
</evidence>
<dbReference type="Proteomes" id="UP000823941">
    <property type="component" value="Chromosome 23"/>
</dbReference>
<keyword evidence="12" id="KW-1185">Reference proteome</keyword>
<evidence type="ECO:0000256" key="7">
    <source>
        <dbReference type="ARBA" id="ARBA00022801"/>
    </source>
</evidence>
<dbReference type="SUPFAM" id="SSF53187">
    <property type="entry name" value="Zn-dependent exopeptidases"/>
    <property type="match status" value="1"/>
</dbReference>
<name>A0ABQ7Q1S1_PLUXY</name>
<dbReference type="InterPro" id="IPR036264">
    <property type="entry name" value="Bact_exopeptidase_dim_dom"/>
</dbReference>
<dbReference type="InterPro" id="IPR001261">
    <property type="entry name" value="ArgE/DapE_CS"/>
</dbReference>
<dbReference type="Gene3D" id="1.10.150.900">
    <property type="match status" value="1"/>
</dbReference>
<evidence type="ECO:0000256" key="1">
    <source>
        <dbReference type="ARBA" id="ARBA00001947"/>
    </source>
</evidence>
<dbReference type="Pfam" id="PF01546">
    <property type="entry name" value="Peptidase_M20"/>
    <property type="match status" value="1"/>
</dbReference>
<dbReference type="Gene3D" id="3.40.630.10">
    <property type="entry name" value="Zn peptidases"/>
    <property type="match status" value="1"/>
</dbReference>
<evidence type="ECO:0000256" key="9">
    <source>
        <dbReference type="ARBA" id="ARBA00029656"/>
    </source>
</evidence>
<keyword evidence="8" id="KW-0862">Zinc</keyword>
<dbReference type="Gene3D" id="3.30.70.360">
    <property type="match status" value="1"/>
</dbReference>
<dbReference type="SUPFAM" id="SSF55031">
    <property type="entry name" value="Bacterial exopeptidase dimerisation domain"/>
    <property type="match status" value="1"/>
</dbReference>
<dbReference type="InterPro" id="IPR010159">
    <property type="entry name" value="N-acyl_aa_amidohydrolase"/>
</dbReference>
<evidence type="ECO:0000256" key="3">
    <source>
        <dbReference type="ARBA" id="ARBA00006247"/>
    </source>
</evidence>
<comment type="subcellular location">
    <subcellularLocation>
        <location evidence="2">Cytoplasm</location>
    </subcellularLocation>
</comment>
<keyword evidence="6" id="KW-0479">Metal-binding</keyword>
<protein>
    <recommendedName>
        <fullName evidence="4">N-acyl-aliphatic-L-amino acid amidohydrolase</fullName>
        <ecNumber evidence="4">3.5.1.14</ecNumber>
    </recommendedName>
    <alternativeName>
        <fullName evidence="9">N-acyl-L-amino-acid amidohydrolase</fullName>
    </alternativeName>
</protein>
<dbReference type="PANTHER" id="PTHR45892:SF1">
    <property type="entry name" value="AMINOACYLASE-1"/>
    <property type="match status" value="1"/>
</dbReference>
<keyword evidence="7" id="KW-0378">Hydrolase</keyword>
<keyword evidence="5" id="KW-0963">Cytoplasm</keyword>
<evidence type="ECO:0000256" key="4">
    <source>
        <dbReference type="ARBA" id="ARBA00011913"/>
    </source>
</evidence>
<dbReference type="PANTHER" id="PTHR45892">
    <property type="entry name" value="AMINOACYLASE-1"/>
    <property type="match status" value="1"/>
</dbReference>
<feature type="domain" description="Peptidase M20 dimerisation" evidence="10">
    <location>
        <begin position="196"/>
        <end position="307"/>
    </location>
</feature>
<organism evidence="11 12">
    <name type="scientific">Plutella xylostella</name>
    <name type="common">Diamondback moth</name>
    <name type="synonym">Plutella maculipennis</name>
    <dbReference type="NCBI Taxonomy" id="51655"/>
    <lineage>
        <taxon>Eukaryota</taxon>
        <taxon>Metazoa</taxon>
        <taxon>Ecdysozoa</taxon>
        <taxon>Arthropoda</taxon>
        <taxon>Hexapoda</taxon>
        <taxon>Insecta</taxon>
        <taxon>Pterygota</taxon>
        <taxon>Neoptera</taxon>
        <taxon>Endopterygota</taxon>
        <taxon>Lepidoptera</taxon>
        <taxon>Glossata</taxon>
        <taxon>Ditrysia</taxon>
        <taxon>Yponomeutoidea</taxon>
        <taxon>Plutellidae</taxon>
        <taxon>Plutella</taxon>
    </lineage>
</organism>
<evidence type="ECO:0000313" key="12">
    <source>
        <dbReference type="Proteomes" id="UP000823941"/>
    </source>
</evidence>
<accession>A0ABQ7Q1S1</accession>
<dbReference type="PROSITE" id="PS00758">
    <property type="entry name" value="ARGE_DAPE_CPG2_1"/>
    <property type="match status" value="1"/>
</dbReference>
<comment type="caution">
    <text evidence="11">The sequence shown here is derived from an EMBL/GenBank/DDBJ whole genome shotgun (WGS) entry which is preliminary data.</text>
</comment>
<comment type="cofactor">
    <cofactor evidence="1">
        <name>Zn(2+)</name>
        <dbReference type="ChEBI" id="CHEBI:29105"/>
    </cofactor>
</comment>
<evidence type="ECO:0000256" key="8">
    <source>
        <dbReference type="ARBA" id="ARBA00022833"/>
    </source>
</evidence>
<dbReference type="Pfam" id="PF07687">
    <property type="entry name" value="M20_dimer"/>
    <property type="match status" value="1"/>
</dbReference>
<dbReference type="InterPro" id="IPR011650">
    <property type="entry name" value="Peptidase_M20_dimer"/>
</dbReference>
<gene>
    <name evidence="11" type="ORF">JYU34_017722</name>
</gene>
<comment type="similarity">
    <text evidence="3">Belongs to the peptidase M20A family.</text>
</comment>
<proteinExistence type="inferred from homology"/>